<organism evidence="2 3">
    <name type="scientific">Natronococcus pandeyae</name>
    <dbReference type="NCBI Taxonomy" id="2055836"/>
    <lineage>
        <taxon>Archaea</taxon>
        <taxon>Methanobacteriati</taxon>
        <taxon>Methanobacteriota</taxon>
        <taxon>Stenosarchaea group</taxon>
        <taxon>Halobacteria</taxon>
        <taxon>Halobacteriales</taxon>
        <taxon>Natrialbaceae</taxon>
        <taxon>Natronococcus</taxon>
    </lineage>
</organism>
<feature type="transmembrane region" description="Helical" evidence="1">
    <location>
        <begin position="115"/>
        <end position="135"/>
    </location>
</feature>
<feature type="transmembrane region" description="Helical" evidence="1">
    <location>
        <begin position="234"/>
        <end position="256"/>
    </location>
</feature>
<dbReference type="AlphaFoldDB" id="A0A8J8TTS9"/>
<feature type="transmembrane region" description="Helical" evidence="1">
    <location>
        <begin position="58"/>
        <end position="77"/>
    </location>
</feature>
<feature type="transmembrane region" description="Helical" evidence="1">
    <location>
        <begin position="34"/>
        <end position="51"/>
    </location>
</feature>
<name>A0A8J8TTS9_9EURY</name>
<dbReference type="OrthoDB" id="170880at2157"/>
<proteinExistence type="predicted"/>
<gene>
    <name evidence="2" type="ORF">CV102_00215</name>
</gene>
<feature type="transmembrane region" description="Helical" evidence="1">
    <location>
        <begin position="12"/>
        <end position="28"/>
    </location>
</feature>
<keyword evidence="3" id="KW-1185">Reference proteome</keyword>
<feature type="transmembrane region" description="Helical" evidence="1">
    <location>
        <begin position="433"/>
        <end position="452"/>
    </location>
</feature>
<sequence>MSAAGSRLPTTTARAVVVAAVVGTVALAAHEPVVVAAVLGGTALAATTVGFDGSLRRVALASALLPTVVLGTLAVVAQSAGPTAVVLVFVGVTLGLGIGGVVVGSPSSAALRRAGIAAGAAAAVVVAGGLFALGLETSAQSQSPVDAAIWLTRDGLSGLFVGIVVAALAVAGGLLAVPPAAFATPASHDARVAARDALVRSVVLGGVVLAVGLLLVAAVGWVFPLVVAVADSAIVRGLLALVTASGLGLAALGIVVRRSWPRSSRENAIIPIVVGGVCGIVLLLGLAVGVLGWSVVTPLSTGTVVALGVGGALAWYVGILGKDGLPGPVGVIAGALAAGAVVLGALADGGATGLEAVRTGTTPFVALAASLLVYDLGRYGRGLAYEIGPEGATPRPQLVRFAWSATVAAVGVVVAAVGLWSATLLEPTLSVPATAGVLAGVVAVVIGVRFLLR</sequence>
<reference evidence="2" key="1">
    <citation type="submission" date="2017-11" db="EMBL/GenBank/DDBJ databases">
        <authorList>
            <person name="Kajale S.C."/>
            <person name="Sharma A."/>
        </authorList>
    </citation>
    <scope>NUCLEOTIDE SEQUENCE</scope>
    <source>
        <strain evidence="2">LS1_42</strain>
    </source>
</reference>
<protein>
    <submittedName>
        <fullName evidence="2">Uncharacterized protein</fullName>
    </submittedName>
</protein>
<evidence type="ECO:0000256" key="1">
    <source>
        <dbReference type="SAM" id="Phobius"/>
    </source>
</evidence>
<evidence type="ECO:0000313" key="3">
    <source>
        <dbReference type="Proteomes" id="UP000766904"/>
    </source>
</evidence>
<feature type="transmembrane region" description="Helical" evidence="1">
    <location>
        <begin position="299"/>
        <end position="317"/>
    </location>
</feature>
<evidence type="ECO:0000313" key="2">
    <source>
        <dbReference type="EMBL" id="TYL40042.1"/>
    </source>
</evidence>
<keyword evidence="1" id="KW-0472">Membrane</keyword>
<feature type="transmembrane region" description="Helical" evidence="1">
    <location>
        <begin position="83"/>
        <end position="103"/>
    </location>
</feature>
<feature type="transmembrane region" description="Helical" evidence="1">
    <location>
        <begin position="268"/>
        <end position="293"/>
    </location>
</feature>
<comment type="caution">
    <text evidence="2">The sequence shown here is derived from an EMBL/GenBank/DDBJ whole genome shotgun (WGS) entry which is preliminary data.</text>
</comment>
<feature type="transmembrane region" description="Helical" evidence="1">
    <location>
        <begin position="398"/>
        <end position="421"/>
    </location>
</feature>
<feature type="transmembrane region" description="Helical" evidence="1">
    <location>
        <begin position="198"/>
        <end position="222"/>
    </location>
</feature>
<dbReference type="Proteomes" id="UP000766904">
    <property type="component" value="Unassembled WGS sequence"/>
</dbReference>
<feature type="transmembrane region" description="Helical" evidence="1">
    <location>
        <begin position="359"/>
        <end position="377"/>
    </location>
</feature>
<keyword evidence="1" id="KW-1133">Transmembrane helix</keyword>
<dbReference type="EMBL" id="PHNJ01000001">
    <property type="protein sequence ID" value="TYL40042.1"/>
    <property type="molecule type" value="Genomic_DNA"/>
</dbReference>
<accession>A0A8J8TTS9</accession>
<keyword evidence="1" id="KW-0812">Transmembrane</keyword>
<feature type="transmembrane region" description="Helical" evidence="1">
    <location>
        <begin position="155"/>
        <end position="177"/>
    </location>
</feature>
<dbReference type="RefSeq" id="WP_148855636.1">
    <property type="nucleotide sequence ID" value="NZ_PHNJ01000001.1"/>
</dbReference>
<feature type="transmembrane region" description="Helical" evidence="1">
    <location>
        <begin position="329"/>
        <end position="347"/>
    </location>
</feature>